<dbReference type="Gene3D" id="1.10.340.30">
    <property type="entry name" value="Hypothetical protein, domain 2"/>
    <property type="match status" value="1"/>
</dbReference>
<dbReference type="GO" id="GO:0016787">
    <property type="term" value="F:hydrolase activity"/>
    <property type="evidence" value="ECO:0007669"/>
    <property type="project" value="UniProtKB-ARBA"/>
</dbReference>
<dbReference type="InterPro" id="IPR003265">
    <property type="entry name" value="HhH-GPD_domain"/>
</dbReference>
<accession>A0A8T2QAB3</accession>
<gene>
    <name evidence="2" type="ORF">KP509_36G007900</name>
</gene>
<dbReference type="OrthoDB" id="5607at2759"/>
<dbReference type="InterPro" id="IPR011257">
    <property type="entry name" value="DNA_glycosylase"/>
</dbReference>
<dbReference type="Pfam" id="PF00730">
    <property type="entry name" value="HhH-GPD"/>
    <property type="match status" value="1"/>
</dbReference>
<dbReference type="SMART" id="SM00478">
    <property type="entry name" value="ENDO3c"/>
    <property type="match status" value="1"/>
</dbReference>
<sequence length="477" mass="53503">MQALRPYTRTFSKRKLDFAESKPVQVVPLLQTQKRFRKRDSGVSREVRVEELGNTPPLKDEELKTQSKCTFTYRRRSSRDISVKNVDHGLAACESGFRSPVAGNGECEELSEQDTRSISPSKAFPSCLQIVACSKDDSAGADIRSNQSLSECADTYSSGLKAVTCSLSASDLLDHSEINALSVPRVDTAILYEGPYPAYPRPLPEECAEVLRRLSSLHGPLEEYAHHKAERSSAKVLKLEYRKAEHEKDTLDGPVSTELLPKGRRIPRSVLDSLVATILSQNTTEANSRRAFASLKMKFPTWESVYNADPKAVEDAIRCGGLAEIKSTRILNILKTLHEERGKLCLEYVHQLSTDEIKYELSRFKGVGPKTIACVLMFHLQHNEFPVDTHVFRITKMLGWVPVQADREKAYLHLNHRIPDHLKFDLHCLLVTHGKRCPRCAKGGRAQRPADGPCPLVDLNSKCIETSQDVHYGKLEL</sequence>
<proteinExistence type="predicted"/>
<reference evidence="2" key="1">
    <citation type="submission" date="2021-08" db="EMBL/GenBank/DDBJ databases">
        <title>WGS assembly of Ceratopteris richardii.</title>
        <authorList>
            <person name="Marchant D.B."/>
            <person name="Chen G."/>
            <person name="Jenkins J."/>
            <person name="Shu S."/>
            <person name="Leebens-Mack J."/>
            <person name="Grimwood J."/>
            <person name="Schmutz J."/>
            <person name="Soltis P."/>
            <person name="Soltis D."/>
            <person name="Chen Z.-H."/>
        </authorList>
    </citation>
    <scope>NUCLEOTIDE SEQUENCE</scope>
    <source>
        <strain evidence="2">Whitten #5841</strain>
        <tissue evidence="2">Leaf</tissue>
    </source>
</reference>
<dbReference type="PANTHER" id="PTHR47203:SF1">
    <property type="entry name" value="HYPOTHETICAL BASE EXCISION DNA REPAIR PROTEIN (EUROFUNG)"/>
    <property type="match status" value="1"/>
</dbReference>
<dbReference type="Proteomes" id="UP000825935">
    <property type="component" value="Chromosome 36"/>
</dbReference>
<protein>
    <recommendedName>
        <fullName evidence="1">HhH-GPD domain-containing protein</fullName>
    </recommendedName>
</protein>
<evidence type="ECO:0000313" key="3">
    <source>
        <dbReference type="Proteomes" id="UP000825935"/>
    </source>
</evidence>
<dbReference type="InterPro" id="IPR023170">
    <property type="entry name" value="HhH_base_excis_C"/>
</dbReference>
<name>A0A8T2QAB3_CERRI</name>
<dbReference type="CDD" id="cd00056">
    <property type="entry name" value="ENDO3c"/>
    <property type="match status" value="1"/>
</dbReference>
<evidence type="ECO:0000259" key="1">
    <source>
        <dbReference type="SMART" id="SM00478"/>
    </source>
</evidence>
<dbReference type="EMBL" id="CM035441">
    <property type="protein sequence ID" value="KAH7280664.1"/>
    <property type="molecule type" value="Genomic_DNA"/>
</dbReference>
<dbReference type="GO" id="GO:0006284">
    <property type="term" value="P:base-excision repair"/>
    <property type="evidence" value="ECO:0007669"/>
    <property type="project" value="InterPro"/>
</dbReference>
<dbReference type="Gene3D" id="1.10.1670.10">
    <property type="entry name" value="Helix-hairpin-Helix base-excision DNA repair enzymes (C-terminal)"/>
    <property type="match status" value="1"/>
</dbReference>
<evidence type="ECO:0000313" key="2">
    <source>
        <dbReference type="EMBL" id="KAH7280664.1"/>
    </source>
</evidence>
<dbReference type="SUPFAM" id="SSF48150">
    <property type="entry name" value="DNA-glycosylase"/>
    <property type="match status" value="1"/>
</dbReference>
<feature type="domain" description="HhH-GPD" evidence="1">
    <location>
        <begin position="279"/>
        <end position="436"/>
    </location>
</feature>
<keyword evidence="3" id="KW-1185">Reference proteome</keyword>
<dbReference type="PANTHER" id="PTHR47203">
    <property type="match status" value="1"/>
</dbReference>
<comment type="caution">
    <text evidence="2">The sequence shown here is derived from an EMBL/GenBank/DDBJ whole genome shotgun (WGS) entry which is preliminary data.</text>
</comment>
<organism evidence="2 3">
    <name type="scientific">Ceratopteris richardii</name>
    <name type="common">Triangle waterfern</name>
    <dbReference type="NCBI Taxonomy" id="49495"/>
    <lineage>
        <taxon>Eukaryota</taxon>
        <taxon>Viridiplantae</taxon>
        <taxon>Streptophyta</taxon>
        <taxon>Embryophyta</taxon>
        <taxon>Tracheophyta</taxon>
        <taxon>Polypodiopsida</taxon>
        <taxon>Polypodiidae</taxon>
        <taxon>Polypodiales</taxon>
        <taxon>Pteridineae</taxon>
        <taxon>Pteridaceae</taxon>
        <taxon>Parkerioideae</taxon>
        <taxon>Ceratopteris</taxon>
    </lineage>
</organism>
<dbReference type="GO" id="GO:0140097">
    <property type="term" value="F:catalytic activity, acting on DNA"/>
    <property type="evidence" value="ECO:0007669"/>
    <property type="project" value="UniProtKB-ARBA"/>
</dbReference>
<dbReference type="AlphaFoldDB" id="A0A8T2QAB3"/>